<reference evidence="10" key="2">
    <citation type="journal article" date="2007" name="PLoS Biol.">
        <title>Survey sequencing and comparative analysis of the elephant shark (Callorhinchus milii) genome.</title>
        <authorList>
            <person name="Venkatesh B."/>
            <person name="Kirkness E.F."/>
            <person name="Loh Y.H."/>
            <person name="Halpern A.L."/>
            <person name="Lee A.P."/>
            <person name="Johnson J."/>
            <person name="Dandona N."/>
            <person name="Viswanathan L.D."/>
            <person name="Tay A."/>
            <person name="Venter J.C."/>
            <person name="Strausberg R.L."/>
            <person name="Brenner S."/>
        </authorList>
    </citation>
    <scope>NUCLEOTIDE SEQUENCE [LARGE SCALE GENOMIC DNA]</scope>
</reference>
<dbReference type="GeneTree" id="ENSGT00530000063609"/>
<feature type="region of interest" description="Disordered" evidence="8">
    <location>
        <begin position="423"/>
        <end position="466"/>
    </location>
</feature>
<reference evidence="10" key="3">
    <citation type="journal article" date="2014" name="Nature">
        <title>Elephant shark genome provides unique insights into gnathostome evolution.</title>
        <authorList>
            <consortium name="International Elephant Shark Genome Sequencing Consortium"/>
            <person name="Venkatesh B."/>
            <person name="Lee A.P."/>
            <person name="Ravi V."/>
            <person name="Maurya A.K."/>
            <person name="Lian M.M."/>
            <person name="Swann J.B."/>
            <person name="Ohta Y."/>
            <person name="Flajnik M.F."/>
            <person name="Sutoh Y."/>
            <person name="Kasahara M."/>
            <person name="Hoon S."/>
            <person name="Gangu V."/>
            <person name="Roy S.W."/>
            <person name="Irimia M."/>
            <person name="Korzh V."/>
            <person name="Kondrychyn I."/>
            <person name="Lim Z.W."/>
            <person name="Tay B.H."/>
            <person name="Tohari S."/>
            <person name="Kong K.W."/>
            <person name="Ho S."/>
            <person name="Lorente-Galdos B."/>
            <person name="Quilez J."/>
            <person name="Marques-Bonet T."/>
            <person name="Raney B.J."/>
            <person name="Ingham P.W."/>
            <person name="Tay A."/>
            <person name="Hillier L.W."/>
            <person name="Minx P."/>
            <person name="Boehm T."/>
            <person name="Wilson R.K."/>
            <person name="Brenner S."/>
            <person name="Warren W.C."/>
        </authorList>
    </citation>
    <scope>NUCLEOTIDE SEQUENCE [LARGE SCALE GENOMIC DNA]</scope>
</reference>
<keyword evidence="7" id="KW-0449">Lipoprotein</keyword>
<dbReference type="PANTHER" id="PTHR17601:SF1">
    <property type="entry name" value="RAFTLIN-2"/>
    <property type="match status" value="1"/>
</dbReference>
<proteinExistence type="inferred from homology"/>
<comment type="subcellular location">
    <subcellularLocation>
        <location evidence="1">Cell membrane</location>
        <topology evidence="1">Lipid-anchor</topology>
    </subcellularLocation>
</comment>
<dbReference type="PANTHER" id="PTHR17601">
    <property type="entry name" value="RAFTLIN-RELATED"/>
    <property type="match status" value="1"/>
</dbReference>
<dbReference type="AlphaFoldDB" id="A0A4W3IH62"/>
<evidence type="ECO:0000313" key="10">
    <source>
        <dbReference type="Proteomes" id="UP000314986"/>
    </source>
</evidence>
<keyword evidence="10" id="KW-1185">Reference proteome</keyword>
<protein>
    <submittedName>
        <fullName evidence="9">Raftlin family member 2</fullName>
    </submittedName>
</protein>
<reference evidence="9" key="4">
    <citation type="submission" date="2025-08" db="UniProtKB">
        <authorList>
            <consortium name="Ensembl"/>
        </authorList>
    </citation>
    <scope>IDENTIFICATION</scope>
</reference>
<feature type="region of interest" description="Disordered" evidence="8">
    <location>
        <begin position="214"/>
        <end position="251"/>
    </location>
</feature>
<evidence type="ECO:0000256" key="4">
    <source>
        <dbReference type="ARBA" id="ARBA00022707"/>
    </source>
</evidence>
<dbReference type="Pfam" id="PF15250">
    <property type="entry name" value="Raftlin"/>
    <property type="match status" value="1"/>
</dbReference>
<accession>A0A4W3IH62</accession>
<dbReference type="CTD" id="130132"/>
<evidence type="ECO:0000256" key="3">
    <source>
        <dbReference type="ARBA" id="ARBA00022475"/>
    </source>
</evidence>
<keyword evidence="4" id="KW-0519">Myristate</keyword>
<evidence type="ECO:0000256" key="2">
    <source>
        <dbReference type="ARBA" id="ARBA00006390"/>
    </source>
</evidence>
<dbReference type="GeneID" id="103182892"/>
<evidence type="ECO:0000313" key="9">
    <source>
        <dbReference type="Ensembl" id="ENSCMIP00000029594.1"/>
    </source>
</evidence>
<evidence type="ECO:0000256" key="6">
    <source>
        <dbReference type="ARBA" id="ARBA00023139"/>
    </source>
</evidence>
<keyword evidence="6" id="KW-0564">Palmitate</keyword>
<reference evidence="10" key="1">
    <citation type="journal article" date="2006" name="Science">
        <title>Ancient noncoding elements conserved in the human genome.</title>
        <authorList>
            <person name="Venkatesh B."/>
            <person name="Kirkness E.F."/>
            <person name="Loh Y.H."/>
            <person name="Halpern A.L."/>
            <person name="Lee A.P."/>
            <person name="Johnson J."/>
            <person name="Dandona N."/>
            <person name="Viswanathan L.D."/>
            <person name="Tay A."/>
            <person name="Venter J.C."/>
            <person name="Strausberg R.L."/>
            <person name="Brenner S."/>
        </authorList>
    </citation>
    <scope>NUCLEOTIDE SEQUENCE [LARGE SCALE GENOMIC DNA]</scope>
</reference>
<dbReference type="InterPro" id="IPR028169">
    <property type="entry name" value="Raftlin"/>
</dbReference>
<dbReference type="OrthoDB" id="9942562at2759"/>
<evidence type="ECO:0000256" key="8">
    <source>
        <dbReference type="SAM" id="MobiDB-lite"/>
    </source>
</evidence>
<evidence type="ECO:0000256" key="5">
    <source>
        <dbReference type="ARBA" id="ARBA00023136"/>
    </source>
</evidence>
<evidence type="ECO:0000256" key="7">
    <source>
        <dbReference type="ARBA" id="ARBA00023288"/>
    </source>
</evidence>
<keyword evidence="3" id="KW-1003">Cell membrane</keyword>
<gene>
    <name evidence="9" type="primary">rftn2</name>
</gene>
<organism evidence="9 10">
    <name type="scientific">Callorhinchus milii</name>
    <name type="common">Ghost shark</name>
    <dbReference type="NCBI Taxonomy" id="7868"/>
    <lineage>
        <taxon>Eukaryota</taxon>
        <taxon>Metazoa</taxon>
        <taxon>Chordata</taxon>
        <taxon>Craniata</taxon>
        <taxon>Vertebrata</taxon>
        <taxon>Chondrichthyes</taxon>
        <taxon>Holocephali</taxon>
        <taxon>Chimaeriformes</taxon>
        <taxon>Callorhinchidae</taxon>
        <taxon>Callorhinchus</taxon>
    </lineage>
</organism>
<feature type="compositionally biased region" description="Polar residues" evidence="8">
    <location>
        <begin position="452"/>
        <end position="463"/>
    </location>
</feature>
<feature type="compositionally biased region" description="Basic and acidic residues" evidence="8">
    <location>
        <begin position="423"/>
        <end position="449"/>
    </location>
</feature>
<comment type="similarity">
    <text evidence="2">Belongs to the raftlin family.</text>
</comment>
<dbReference type="RefSeq" id="XP_007898259.1">
    <property type="nucleotide sequence ID" value="XM_007900068.2"/>
</dbReference>
<name>A0A4W3IH62_CALMI</name>
<dbReference type="GO" id="GO:0005886">
    <property type="term" value="C:plasma membrane"/>
    <property type="evidence" value="ECO:0007669"/>
    <property type="project" value="UniProtKB-SubCell"/>
</dbReference>
<sequence length="505" mass="56785">MGCGLRKLEEPDDSSPGKIFSTLKRSQVETKTNISYEYLLLDFTLESGSPNPDVIKISSFLDLNSKLEEYYRNGYIVATIHPTIISVGRRKQSPLSYIYRVILTKQKSGIKKAQRGDQRQYKLVVEEWSVNNQALSNEVVKSLLDKVKESVKEGKKFIGFLSQHSFLKPLNGTKLSAETDRESGQDFKLPNQGKYNPDENHIKYFEGTLTRQPAEGPVEEHHCHKPTGTLENGPSPEEDVSEKEKEMGEKSCSVKRKEEIKLFAVFNVSDEDCSRRSYHGSDISLRVTRKGQTICSLEADWLEITASYHKSGMSLIDSFITWETKGDYLSKSVEGLFMYEEGDSGSNKLPNDAIVVEQWTVIEDCEVKSDYGPLLHTLAEFGWLITCVLATPIIRHDSEGNLATKQVIFLQRPAALDLKVETNEKKNSRSAKSDEKGRHVGVDTSKNKPLEANSTEDSCSVSKESLWAKEPSQHYGDFSGLESALRDLDDAQLDQEDEANQVTCI</sequence>
<dbReference type="KEGG" id="cmk:103182892"/>
<keyword evidence="5" id="KW-0472">Membrane</keyword>
<evidence type="ECO:0000256" key="1">
    <source>
        <dbReference type="ARBA" id="ARBA00004193"/>
    </source>
</evidence>
<dbReference type="Proteomes" id="UP000314986">
    <property type="component" value="Unassembled WGS sequence"/>
</dbReference>
<reference evidence="9" key="5">
    <citation type="submission" date="2025-09" db="UniProtKB">
        <authorList>
            <consortium name="Ensembl"/>
        </authorList>
    </citation>
    <scope>IDENTIFICATION</scope>
</reference>
<dbReference type="Ensembl" id="ENSCMIT00000030060.1">
    <property type="protein sequence ID" value="ENSCMIP00000029594.1"/>
    <property type="gene ID" value="ENSCMIG00000012791.1"/>
</dbReference>